<name>A0A0Z8GXM6_STRSU</name>
<dbReference type="EMBL" id="FIFW01000050">
    <property type="protein sequence ID" value="CYV06780.1"/>
    <property type="molecule type" value="Genomic_DNA"/>
</dbReference>
<dbReference type="Proteomes" id="UP000073434">
    <property type="component" value="Unassembled WGS sequence"/>
</dbReference>
<evidence type="ECO:0000313" key="1">
    <source>
        <dbReference type="EMBL" id="CYV06780.1"/>
    </source>
</evidence>
<protein>
    <submittedName>
        <fullName evidence="1">Uncharacterized protein</fullName>
    </submittedName>
</protein>
<evidence type="ECO:0000313" key="2">
    <source>
        <dbReference type="Proteomes" id="UP000073434"/>
    </source>
</evidence>
<proteinExistence type="predicted"/>
<organism evidence="1 2">
    <name type="scientific">Streptococcus suis</name>
    <dbReference type="NCBI Taxonomy" id="1307"/>
    <lineage>
        <taxon>Bacteria</taxon>
        <taxon>Bacillati</taxon>
        <taxon>Bacillota</taxon>
        <taxon>Bacilli</taxon>
        <taxon>Lactobacillales</taxon>
        <taxon>Streptococcaceae</taxon>
        <taxon>Streptococcus</taxon>
    </lineage>
</organism>
<accession>A0A0Z8GXM6</accession>
<sequence>MSTIDKKSTSAANAVREVAIPPATQRETKKILPDFLFLNANQPAKPTKPTPAKVMTVEAAVPVFGRSFANGELVGVGGVTVPGSTGTVTTSPFSL</sequence>
<gene>
    <name evidence="1" type="ORF">ERS132385_02307</name>
</gene>
<reference evidence="1 2" key="1">
    <citation type="submission" date="2016-02" db="EMBL/GenBank/DDBJ databases">
        <authorList>
            <consortium name="Pathogen Informatics"/>
        </authorList>
    </citation>
    <scope>NUCLEOTIDE SEQUENCE [LARGE SCALE GENOMIC DNA]</scope>
    <source>
        <strain evidence="1 2">LSS23</strain>
    </source>
</reference>
<dbReference type="AlphaFoldDB" id="A0A0Z8GXM6"/>